<gene>
    <name evidence="1" type="ORF">A8709_25615</name>
</gene>
<dbReference type="Proteomes" id="UP000093309">
    <property type="component" value="Unassembled WGS sequence"/>
</dbReference>
<keyword evidence="2" id="KW-1185">Reference proteome</keyword>
<dbReference type="AlphaFoldDB" id="A0A1C1A129"/>
<evidence type="ECO:0000313" key="2">
    <source>
        <dbReference type="Proteomes" id="UP000093309"/>
    </source>
</evidence>
<sequence>MQEPRRRLIVLPDLWFRMIKFGINDEIVCVFVLLHKGTVGGWAGEEVPKDGEREIGLGSEPMARDWLGLARVPSLWRGAG</sequence>
<organism evidence="1 2">
    <name type="scientific">Paenibacillus pectinilyticus</name>
    <dbReference type="NCBI Taxonomy" id="512399"/>
    <lineage>
        <taxon>Bacteria</taxon>
        <taxon>Bacillati</taxon>
        <taxon>Bacillota</taxon>
        <taxon>Bacilli</taxon>
        <taxon>Bacillales</taxon>
        <taxon>Paenibacillaceae</taxon>
        <taxon>Paenibacillus</taxon>
    </lineage>
</organism>
<proteinExistence type="predicted"/>
<evidence type="ECO:0000313" key="1">
    <source>
        <dbReference type="EMBL" id="OCT14214.1"/>
    </source>
</evidence>
<reference evidence="2" key="1">
    <citation type="submission" date="2016-05" db="EMBL/GenBank/DDBJ databases">
        <title>Paenibacillus oryzae. sp. nov., isolated from the rice root.</title>
        <authorList>
            <person name="Zhang J."/>
            <person name="Zhang X."/>
        </authorList>
    </citation>
    <scope>NUCLEOTIDE SEQUENCE [LARGE SCALE GENOMIC DNA]</scope>
    <source>
        <strain evidence="2">KCTC13222</strain>
    </source>
</reference>
<dbReference type="STRING" id="512399.A8709_25615"/>
<name>A0A1C1A129_9BACL</name>
<protein>
    <submittedName>
        <fullName evidence="1">Uncharacterized protein</fullName>
    </submittedName>
</protein>
<dbReference type="EMBL" id="LYPC01000020">
    <property type="protein sequence ID" value="OCT14214.1"/>
    <property type="molecule type" value="Genomic_DNA"/>
</dbReference>
<comment type="caution">
    <text evidence="1">The sequence shown here is derived from an EMBL/GenBank/DDBJ whole genome shotgun (WGS) entry which is preliminary data.</text>
</comment>
<accession>A0A1C1A129</accession>